<evidence type="ECO:0000256" key="3">
    <source>
        <dbReference type="SAM" id="SignalP"/>
    </source>
</evidence>
<dbReference type="Pfam" id="PF01565">
    <property type="entry name" value="FAD_binding_4"/>
    <property type="match status" value="1"/>
</dbReference>
<dbReference type="PANTHER" id="PTHR13878">
    <property type="entry name" value="GULONOLACTONE OXIDASE"/>
    <property type="match status" value="1"/>
</dbReference>
<evidence type="ECO:0000256" key="2">
    <source>
        <dbReference type="ARBA" id="ARBA00023002"/>
    </source>
</evidence>
<keyword evidence="3" id="KW-0732">Signal</keyword>
<dbReference type="GO" id="GO:0071949">
    <property type="term" value="F:FAD binding"/>
    <property type="evidence" value="ECO:0007669"/>
    <property type="project" value="InterPro"/>
</dbReference>
<name>A0AAD6C7C3_9EURO</name>
<keyword evidence="2" id="KW-0560">Oxidoreductase</keyword>
<dbReference type="InterPro" id="IPR016169">
    <property type="entry name" value="FAD-bd_PCMH_sub2"/>
</dbReference>
<evidence type="ECO:0000313" key="6">
    <source>
        <dbReference type="Proteomes" id="UP001213681"/>
    </source>
</evidence>
<reference evidence="5" key="1">
    <citation type="submission" date="2022-12" db="EMBL/GenBank/DDBJ databases">
        <authorList>
            <person name="Petersen C."/>
        </authorList>
    </citation>
    <scope>NUCLEOTIDE SEQUENCE</scope>
    <source>
        <strain evidence="5">IBT 16125</strain>
    </source>
</reference>
<dbReference type="InterPro" id="IPR036318">
    <property type="entry name" value="FAD-bd_PCMH-like_sf"/>
</dbReference>
<dbReference type="Pfam" id="PF08031">
    <property type="entry name" value="BBE"/>
    <property type="match status" value="1"/>
</dbReference>
<dbReference type="RefSeq" id="XP_056766979.1">
    <property type="nucleotide sequence ID" value="XM_056908361.1"/>
</dbReference>
<dbReference type="Gene3D" id="3.30.465.10">
    <property type="match status" value="2"/>
</dbReference>
<dbReference type="PANTHER" id="PTHR13878:SF91">
    <property type="entry name" value="FAD BINDING DOMAIN PROTEIN (AFU_ORTHOLOGUE AFUA_6G12070)-RELATED"/>
    <property type="match status" value="1"/>
</dbReference>
<dbReference type="Proteomes" id="UP001213681">
    <property type="component" value="Unassembled WGS sequence"/>
</dbReference>
<proteinExistence type="inferred from homology"/>
<accession>A0AAD6C7C3</accession>
<dbReference type="AlphaFoldDB" id="A0AAD6C7C3"/>
<dbReference type="SUPFAM" id="SSF56176">
    <property type="entry name" value="FAD-binding/transporter-associated domain-like"/>
    <property type="match status" value="1"/>
</dbReference>
<sequence>MAFWKFLVASLLAASSLATASTACRCFPGDACWPSQAAWSQFNQSVDGRLIKTTPLGAPCHAPNYDADTCATLKSGWLLPEEHYDSSSSVMAPFFANGTCDPYHAISKPCALGNYVRYSVNVSCPEQIATTIKFATKHNIRLVVRNTGHDYNGRSTGAGALAIWTHHLKDLEIHDYKDQHYEGQAITMGAGVQGFEAYELADASGYQVVGGECPTVGLAGGYSQGAGHSALASRYGLAADQVLKWEVVDGQGNIITATRDNDYSDIFWALSGGGGGTYGVVYSMTSKAHPATPVSGLNLTYYTTNLTLDTFYETIEVFHTNLPAIVDAGAMAIWYYTNAFFSISPITAPNIPVADLIALVKPFTDHLDSLNINYTMSASQYDTYYDQFQAMQGTIEVGTAQYGGWLVPRSVVENNNTALVQAYREITEAGATFIGVGLNVSKKGDVYNAVLPAWREALIDTTLTTPWEWDDPALMLERQNLMTDVFLPKLEALSPNSGAYMNEGDFRQPNFKKAFYGVNYDALRKIKAKYDPNSVLYGKTNVGSDEWREREDGRLCQVSQWQPDWVEFGTVY</sequence>
<dbReference type="InterPro" id="IPR006094">
    <property type="entry name" value="Oxid_FAD_bind_N"/>
</dbReference>
<evidence type="ECO:0000313" key="5">
    <source>
        <dbReference type="EMBL" id="KAJ5454023.1"/>
    </source>
</evidence>
<evidence type="ECO:0000259" key="4">
    <source>
        <dbReference type="PROSITE" id="PS51387"/>
    </source>
</evidence>
<reference evidence="5" key="2">
    <citation type="journal article" date="2023" name="IMA Fungus">
        <title>Comparative genomic study of the Penicillium genus elucidates a diverse pangenome and 15 lateral gene transfer events.</title>
        <authorList>
            <person name="Petersen C."/>
            <person name="Sorensen T."/>
            <person name="Nielsen M.R."/>
            <person name="Sondergaard T.E."/>
            <person name="Sorensen J.L."/>
            <person name="Fitzpatrick D.A."/>
            <person name="Frisvad J.C."/>
            <person name="Nielsen K.L."/>
        </authorList>
    </citation>
    <scope>NUCLEOTIDE SEQUENCE</scope>
    <source>
        <strain evidence="5">IBT 16125</strain>
    </source>
</reference>
<dbReference type="EMBL" id="JAPVEA010000005">
    <property type="protein sequence ID" value="KAJ5454023.1"/>
    <property type="molecule type" value="Genomic_DNA"/>
</dbReference>
<dbReference type="GO" id="GO:0016491">
    <property type="term" value="F:oxidoreductase activity"/>
    <property type="evidence" value="ECO:0007669"/>
    <property type="project" value="UniProtKB-KW"/>
</dbReference>
<comment type="caution">
    <text evidence="5">The sequence shown here is derived from an EMBL/GenBank/DDBJ whole genome shotgun (WGS) entry which is preliminary data.</text>
</comment>
<keyword evidence="6" id="KW-1185">Reference proteome</keyword>
<organism evidence="5 6">
    <name type="scientific">Penicillium daleae</name>
    <dbReference type="NCBI Taxonomy" id="63821"/>
    <lineage>
        <taxon>Eukaryota</taxon>
        <taxon>Fungi</taxon>
        <taxon>Dikarya</taxon>
        <taxon>Ascomycota</taxon>
        <taxon>Pezizomycotina</taxon>
        <taxon>Eurotiomycetes</taxon>
        <taxon>Eurotiomycetidae</taxon>
        <taxon>Eurotiales</taxon>
        <taxon>Aspergillaceae</taxon>
        <taxon>Penicillium</taxon>
    </lineage>
</organism>
<protein>
    <submittedName>
        <fullName evidence="5">FAD-bindingtype 2</fullName>
    </submittedName>
</protein>
<dbReference type="InterPro" id="IPR012951">
    <property type="entry name" value="BBE"/>
</dbReference>
<feature type="signal peptide" evidence="3">
    <location>
        <begin position="1"/>
        <end position="23"/>
    </location>
</feature>
<gene>
    <name evidence="5" type="ORF">N7458_004979</name>
</gene>
<dbReference type="PROSITE" id="PS51257">
    <property type="entry name" value="PROKAR_LIPOPROTEIN"/>
    <property type="match status" value="1"/>
</dbReference>
<evidence type="ECO:0000256" key="1">
    <source>
        <dbReference type="ARBA" id="ARBA00005466"/>
    </source>
</evidence>
<feature type="domain" description="FAD-binding PCMH-type" evidence="4">
    <location>
        <begin position="111"/>
        <end position="291"/>
    </location>
</feature>
<feature type="chain" id="PRO_5042284278" evidence="3">
    <location>
        <begin position="24"/>
        <end position="572"/>
    </location>
</feature>
<comment type="similarity">
    <text evidence="1">Belongs to the oxygen-dependent FAD-linked oxidoreductase family.</text>
</comment>
<dbReference type="GeneID" id="81598604"/>
<dbReference type="InterPro" id="IPR050432">
    <property type="entry name" value="FAD-linked_Oxidoreductases_BP"/>
</dbReference>
<dbReference type="PROSITE" id="PS51387">
    <property type="entry name" value="FAD_PCMH"/>
    <property type="match status" value="1"/>
</dbReference>
<dbReference type="InterPro" id="IPR016166">
    <property type="entry name" value="FAD-bd_PCMH"/>
</dbReference>